<accession>A0A1R3IKF7</accession>
<gene>
    <name evidence="1" type="ORF">COLO4_22711</name>
</gene>
<evidence type="ECO:0000313" key="1">
    <source>
        <dbReference type="EMBL" id="OMO83082.1"/>
    </source>
</evidence>
<organism evidence="1 2">
    <name type="scientific">Corchorus olitorius</name>
    <dbReference type="NCBI Taxonomy" id="93759"/>
    <lineage>
        <taxon>Eukaryota</taxon>
        <taxon>Viridiplantae</taxon>
        <taxon>Streptophyta</taxon>
        <taxon>Embryophyta</taxon>
        <taxon>Tracheophyta</taxon>
        <taxon>Spermatophyta</taxon>
        <taxon>Magnoliopsida</taxon>
        <taxon>eudicotyledons</taxon>
        <taxon>Gunneridae</taxon>
        <taxon>Pentapetalae</taxon>
        <taxon>rosids</taxon>
        <taxon>malvids</taxon>
        <taxon>Malvales</taxon>
        <taxon>Malvaceae</taxon>
        <taxon>Grewioideae</taxon>
        <taxon>Apeibeae</taxon>
        <taxon>Corchorus</taxon>
    </lineage>
</organism>
<dbReference type="EMBL" id="AWUE01018035">
    <property type="protein sequence ID" value="OMO83082.1"/>
    <property type="molecule type" value="Genomic_DNA"/>
</dbReference>
<reference evidence="2" key="1">
    <citation type="submission" date="2013-09" db="EMBL/GenBank/DDBJ databases">
        <title>Corchorus olitorius genome sequencing.</title>
        <authorList>
            <person name="Alam M."/>
            <person name="Haque M.S."/>
            <person name="Islam M.S."/>
            <person name="Emdad E.M."/>
            <person name="Islam M.M."/>
            <person name="Ahmed B."/>
            <person name="Halim A."/>
            <person name="Hossen Q.M.M."/>
            <person name="Hossain M.Z."/>
            <person name="Ahmed R."/>
            <person name="Khan M.M."/>
            <person name="Islam R."/>
            <person name="Rashid M.M."/>
            <person name="Khan S.A."/>
            <person name="Rahman M.S."/>
            <person name="Alam M."/>
            <person name="Yahiya A.S."/>
            <person name="Khan M.S."/>
            <person name="Azam M.S."/>
            <person name="Haque T."/>
            <person name="Lashkar M.Z.H."/>
            <person name="Akhand A.I."/>
            <person name="Morshed G."/>
            <person name="Roy S."/>
            <person name="Uddin K.S."/>
            <person name="Rabeya T."/>
            <person name="Hossain A.S."/>
            <person name="Chowdhury A."/>
            <person name="Snigdha A.R."/>
            <person name="Mortoza M.S."/>
            <person name="Matin S.A."/>
            <person name="Hoque S.M.E."/>
            <person name="Islam M.K."/>
            <person name="Roy D.K."/>
            <person name="Haider R."/>
            <person name="Moosa M.M."/>
            <person name="Elias S.M."/>
            <person name="Hasan A.M."/>
            <person name="Jahan S."/>
            <person name="Shafiuddin M."/>
            <person name="Mahmood N."/>
            <person name="Shommy N.S."/>
        </authorList>
    </citation>
    <scope>NUCLEOTIDE SEQUENCE [LARGE SCALE GENOMIC DNA]</scope>
    <source>
        <strain evidence="2">cv. O-4</strain>
    </source>
</reference>
<dbReference type="AlphaFoldDB" id="A0A1R3IKF7"/>
<proteinExistence type="predicted"/>
<dbReference type="Proteomes" id="UP000187203">
    <property type="component" value="Unassembled WGS sequence"/>
</dbReference>
<protein>
    <submittedName>
        <fullName evidence="1">Uncharacterized protein</fullName>
    </submittedName>
</protein>
<name>A0A1R3IKF7_9ROSI</name>
<comment type="caution">
    <text evidence="1">The sequence shown here is derived from an EMBL/GenBank/DDBJ whole genome shotgun (WGS) entry which is preliminary data.</text>
</comment>
<keyword evidence="2" id="KW-1185">Reference proteome</keyword>
<evidence type="ECO:0000313" key="2">
    <source>
        <dbReference type="Proteomes" id="UP000187203"/>
    </source>
</evidence>
<sequence length="61" mass="6687">MPRNRSKQSLTAGSSNTTLSSIVSTTISFDLGRRRLDQKRVVTVSRVVAWATSVGAWSFSK</sequence>